<comment type="caution">
    <text evidence="2">The sequence shown here is derived from an EMBL/GenBank/DDBJ whole genome shotgun (WGS) entry which is preliminary data.</text>
</comment>
<evidence type="ECO:0000259" key="1">
    <source>
        <dbReference type="Pfam" id="PF02769"/>
    </source>
</evidence>
<dbReference type="Proteomes" id="UP000287033">
    <property type="component" value="Unassembled WGS sequence"/>
</dbReference>
<feature type="domain" description="PurM-like C-terminal" evidence="1">
    <location>
        <begin position="1"/>
        <end position="64"/>
    </location>
</feature>
<gene>
    <name evidence="2" type="ORF">chiPu_0028244</name>
</gene>
<evidence type="ECO:0000313" key="3">
    <source>
        <dbReference type="Proteomes" id="UP000287033"/>
    </source>
</evidence>
<name>A0A401TNE3_CHIPU</name>
<dbReference type="Pfam" id="PF02769">
    <property type="entry name" value="AIRS_C"/>
    <property type="match status" value="1"/>
</dbReference>
<dbReference type="EMBL" id="BEZZ01126917">
    <property type="protein sequence ID" value="GCC44108.1"/>
    <property type="molecule type" value="Genomic_DNA"/>
</dbReference>
<dbReference type="InterPro" id="IPR036676">
    <property type="entry name" value="PurM-like_C_sf"/>
</dbReference>
<dbReference type="InterPro" id="IPR010918">
    <property type="entry name" value="PurM-like_C_dom"/>
</dbReference>
<protein>
    <recommendedName>
        <fullName evidence="1">PurM-like C-terminal domain-containing protein</fullName>
    </recommendedName>
</protein>
<proteinExistence type="predicted"/>
<dbReference type="AlphaFoldDB" id="A0A401TNE3"/>
<evidence type="ECO:0000313" key="2">
    <source>
        <dbReference type="EMBL" id="GCC44108.1"/>
    </source>
</evidence>
<sequence>MAIASGIGAQLLAAPSSIVPHAYWYGEDQARYIVTVPAADAGLVLAKMKGAGVPCARIGTTGGDAIAVAGEAPVAVETLARAFEHWLPNYMRNGAA</sequence>
<accession>A0A401TNE3</accession>
<dbReference type="Gene3D" id="3.90.650.10">
    <property type="entry name" value="PurM-like C-terminal domain"/>
    <property type="match status" value="1"/>
</dbReference>
<keyword evidence="3" id="KW-1185">Reference proteome</keyword>
<dbReference type="SUPFAM" id="SSF56042">
    <property type="entry name" value="PurM C-terminal domain-like"/>
    <property type="match status" value="1"/>
</dbReference>
<reference evidence="2 3" key="1">
    <citation type="journal article" date="2018" name="Nat. Ecol. Evol.">
        <title>Shark genomes provide insights into elasmobranch evolution and the origin of vertebrates.</title>
        <authorList>
            <person name="Hara Y"/>
            <person name="Yamaguchi K"/>
            <person name="Onimaru K"/>
            <person name="Kadota M"/>
            <person name="Koyanagi M"/>
            <person name="Keeley SD"/>
            <person name="Tatsumi K"/>
            <person name="Tanaka K"/>
            <person name="Motone F"/>
            <person name="Kageyama Y"/>
            <person name="Nozu R"/>
            <person name="Adachi N"/>
            <person name="Nishimura O"/>
            <person name="Nakagawa R"/>
            <person name="Tanegashima C"/>
            <person name="Kiyatake I"/>
            <person name="Matsumoto R"/>
            <person name="Murakumo K"/>
            <person name="Nishida K"/>
            <person name="Terakita A"/>
            <person name="Kuratani S"/>
            <person name="Sato K"/>
            <person name="Hyodo S Kuraku.S."/>
        </authorList>
    </citation>
    <scope>NUCLEOTIDE SEQUENCE [LARGE SCALE GENOMIC DNA]</scope>
</reference>
<organism evidence="2 3">
    <name type="scientific">Chiloscyllium punctatum</name>
    <name type="common">Brownbanded bambooshark</name>
    <name type="synonym">Hemiscyllium punctatum</name>
    <dbReference type="NCBI Taxonomy" id="137246"/>
    <lineage>
        <taxon>Eukaryota</taxon>
        <taxon>Metazoa</taxon>
        <taxon>Chordata</taxon>
        <taxon>Craniata</taxon>
        <taxon>Vertebrata</taxon>
        <taxon>Chondrichthyes</taxon>
        <taxon>Elasmobranchii</taxon>
        <taxon>Galeomorphii</taxon>
        <taxon>Galeoidea</taxon>
        <taxon>Orectolobiformes</taxon>
        <taxon>Hemiscylliidae</taxon>
        <taxon>Chiloscyllium</taxon>
    </lineage>
</organism>